<evidence type="ECO:0000256" key="4">
    <source>
        <dbReference type="ARBA" id="ARBA00023239"/>
    </source>
</evidence>
<name>A0A372JNV3_9ACTN</name>
<dbReference type="InterPro" id="IPR011193">
    <property type="entry name" value="Orn/lys/arg_de-COase"/>
</dbReference>
<evidence type="ECO:0000259" key="6">
    <source>
        <dbReference type="PROSITE" id="PS00703"/>
    </source>
</evidence>
<dbReference type="InterPro" id="IPR036633">
    <property type="entry name" value="Prn/Lys/Arg_de-COase_C_sf"/>
</dbReference>
<dbReference type="PANTHER" id="PTHR45229:SF3">
    <property type="entry name" value="BIODEGRADATIVE ARGININE DECARBOXYLASE"/>
    <property type="match status" value="1"/>
</dbReference>
<dbReference type="Proteomes" id="UP000261811">
    <property type="component" value="Unassembled WGS sequence"/>
</dbReference>
<dbReference type="SUPFAM" id="SSF53383">
    <property type="entry name" value="PLP-dependent transferases"/>
    <property type="match status" value="1"/>
</dbReference>
<evidence type="ECO:0000256" key="1">
    <source>
        <dbReference type="ARBA" id="ARBA00010671"/>
    </source>
</evidence>
<dbReference type="GO" id="GO:0006527">
    <property type="term" value="P:L-arginine catabolic process"/>
    <property type="evidence" value="ECO:0007669"/>
    <property type="project" value="TreeGrafter"/>
</dbReference>
<sequence length="743" mass="78685">MGAGGVRVLLLSGPAQGGGGVEKLAGALGASGLEVLRAGSVREALSVVRSDAALGAALVGWDTTDTAMDGPAGTGEVLRAVGERFVRLPVFLLVTGSDVSGLPLWAYKLIQGCVWPLEDTPAFIAGRIARAVADYREAVLPPFFRALRHFDAGHEFSWHTPGHAGGVAFLKSPAGRALWDFYGEALFRTDLSISVGELGSPLDHTGRIGAAERNAARVFGAEQTLFVMNGNSASNRIVGHATAADGESVLVDRNCHKSIMHALTLSGAVPRYLVPQRNGLGLAGPIPPSALARAGDGGPAVSAVVTNSTYDGLCYDAVEVAGLLAPHVPRIHFDEAWFAHGAFHPLYARRFGMAVTPEVMDDELRPTVFATQSTHKLLAALSQAAMVHVRPAPRAPVNPARFNETYLMHGTTSPSYPVIASLDVAAAMMDGASGTFLLTEAITEAVRFRQTVVSVAEQIREDRDRPGWFFGVWQPDHVATRPVEDLVSDPAAWSLEPGAAWHGFTDLRSGYCMLDPIKVTITCPGVTADGAVQELGIPARIVAAYLEQRGIVVEKTGDYTLLVLFSLGTTKGKWGTLIDALVDFKDAHDAAAPVEELIPDLGLTGPLPDLCAAMHAALQAHGLGRLLDQVFTDLPTPEVTPRAAHTMLIHDDVEQVPLDRAHDRVAASLVVVTPPGIPMLLPGENIGRADGPALTYLRALQAIDQEFPAFAADIHGVHRDQGGAYHLDCLAFSDSAVTPVPDR</sequence>
<dbReference type="EC" id="4.1.1.19" evidence="7"/>
<keyword evidence="8" id="KW-1185">Reference proteome</keyword>
<evidence type="ECO:0000256" key="2">
    <source>
        <dbReference type="ARBA" id="ARBA00022793"/>
    </source>
</evidence>
<dbReference type="Gene3D" id="3.40.640.10">
    <property type="entry name" value="Type I PLP-dependent aspartate aminotransferase-like (Major domain)"/>
    <property type="match status" value="1"/>
</dbReference>
<feature type="domain" description="Orn/Lys/Arg decarboxylases family 1 pyridoxal-P attachment site" evidence="6">
    <location>
        <begin position="371"/>
        <end position="385"/>
    </location>
</feature>
<keyword evidence="2" id="KW-0210">Decarboxylase</keyword>
<dbReference type="Pfam" id="PF03709">
    <property type="entry name" value="OKR_DC_1_N"/>
    <property type="match status" value="1"/>
</dbReference>
<dbReference type="Gene3D" id="3.90.1150.10">
    <property type="entry name" value="Aspartate Aminotransferase, domain 1"/>
    <property type="match status" value="1"/>
</dbReference>
<gene>
    <name evidence="7" type="ORF">DZF91_10425</name>
</gene>
<proteinExistence type="inferred from homology"/>
<evidence type="ECO:0000313" key="7">
    <source>
        <dbReference type="EMBL" id="RFU41711.1"/>
    </source>
</evidence>
<dbReference type="Pfam" id="PF01276">
    <property type="entry name" value="OKR_DC_1"/>
    <property type="match status" value="1"/>
</dbReference>
<organism evidence="7 8">
    <name type="scientific">Actinomadura logoneensis</name>
    <dbReference type="NCBI Taxonomy" id="2293572"/>
    <lineage>
        <taxon>Bacteria</taxon>
        <taxon>Bacillati</taxon>
        <taxon>Actinomycetota</taxon>
        <taxon>Actinomycetes</taxon>
        <taxon>Streptosporangiales</taxon>
        <taxon>Thermomonosporaceae</taxon>
        <taxon>Actinomadura</taxon>
    </lineage>
</organism>
<dbReference type="AlphaFoldDB" id="A0A372JNV3"/>
<keyword evidence="4 7" id="KW-0456">Lyase</keyword>
<dbReference type="PANTHER" id="PTHR45229">
    <property type="entry name" value="CONSTITUTIVE ORNITHINE DECARBOXYLASE"/>
    <property type="match status" value="1"/>
</dbReference>
<keyword evidence="3 5" id="KW-0663">Pyridoxal phosphate</keyword>
<dbReference type="GO" id="GO:0008792">
    <property type="term" value="F:arginine decarboxylase activity"/>
    <property type="evidence" value="ECO:0007669"/>
    <property type="project" value="UniProtKB-EC"/>
</dbReference>
<dbReference type="PIRSF" id="PIRSF009393">
    <property type="entry name" value="Orn_decarb"/>
    <property type="match status" value="1"/>
</dbReference>
<dbReference type="InterPro" id="IPR008286">
    <property type="entry name" value="Prn/Lys/Arg_de-COase_C"/>
</dbReference>
<comment type="caution">
    <text evidence="7">The sequence shown here is derived from an EMBL/GenBank/DDBJ whole genome shotgun (WGS) entry which is preliminary data.</text>
</comment>
<evidence type="ECO:0000256" key="5">
    <source>
        <dbReference type="PIRSR" id="PIRSR009393-1"/>
    </source>
</evidence>
<dbReference type="PROSITE" id="PS00703">
    <property type="entry name" value="OKR_DC_1"/>
    <property type="match status" value="1"/>
</dbReference>
<dbReference type="SUPFAM" id="SSF55904">
    <property type="entry name" value="Ornithine decarboxylase C-terminal domain"/>
    <property type="match status" value="1"/>
</dbReference>
<dbReference type="Gene3D" id="3.40.50.2300">
    <property type="match status" value="1"/>
</dbReference>
<dbReference type="InterPro" id="IPR005308">
    <property type="entry name" value="OKR_de-COase_N"/>
</dbReference>
<dbReference type="InterPro" id="IPR015422">
    <property type="entry name" value="PyrdxlP-dep_Trfase_small"/>
</dbReference>
<dbReference type="OrthoDB" id="9815233at2"/>
<dbReference type="Gene3D" id="3.90.100.10">
    <property type="entry name" value="Orn/Lys/Arg decarboxylase, C-terminal domain"/>
    <property type="match status" value="1"/>
</dbReference>
<reference evidence="7 8" key="1">
    <citation type="submission" date="2018-08" db="EMBL/GenBank/DDBJ databases">
        <title>Actinomadura jelena sp. nov., a novel Actinomycete isolated from soil in Chad.</title>
        <authorList>
            <person name="Shi L."/>
        </authorList>
    </citation>
    <scope>NUCLEOTIDE SEQUENCE [LARGE SCALE GENOMIC DNA]</scope>
    <source>
        <strain evidence="7 8">NEAU-G17</strain>
    </source>
</reference>
<dbReference type="Pfam" id="PF03711">
    <property type="entry name" value="OKR_DC_1_C"/>
    <property type="match status" value="1"/>
</dbReference>
<evidence type="ECO:0000256" key="3">
    <source>
        <dbReference type="ARBA" id="ARBA00022898"/>
    </source>
</evidence>
<feature type="modified residue" description="N6-(pyridoxal phosphate)lysine" evidence="5">
    <location>
        <position position="376"/>
    </location>
</feature>
<dbReference type="EMBL" id="QURH01000194">
    <property type="protein sequence ID" value="RFU41711.1"/>
    <property type="molecule type" value="Genomic_DNA"/>
</dbReference>
<protein>
    <submittedName>
        <fullName evidence="7">Arginine decarboxylase</fullName>
        <ecNumber evidence="7">4.1.1.19</ecNumber>
    </submittedName>
</protein>
<dbReference type="InterPro" id="IPR015424">
    <property type="entry name" value="PyrdxlP-dep_Trfase"/>
</dbReference>
<dbReference type="InterPro" id="IPR015421">
    <property type="entry name" value="PyrdxlP-dep_Trfase_major"/>
</dbReference>
<accession>A0A372JNV3</accession>
<dbReference type="InterPro" id="IPR000310">
    <property type="entry name" value="Orn/Lys/Arg_deCO2ase_major_dom"/>
</dbReference>
<comment type="similarity">
    <text evidence="1">Belongs to the Orn/Lys/Arg decarboxylase class-I family.</text>
</comment>
<dbReference type="GO" id="GO:0005829">
    <property type="term" value="C:cytosol"/>
    <property type="evidence" value="ECO:0007669"/>
    <property type="project" value="TreeGrafter"/>
</dbReference>
<dbReference type="GO" id="GO:0030170">
    <property type="term" value="F:pyridoxal phosphate binding"/>
    <property type="evidence" value="ECO:0007669"/>
    <property type="project" value="TreeGrafter"/>
</dbReference>
<evidence type="ECO:0000313" key="8">
    <source>
        <dbReference type="Proteomes" id="UP000261811"/>
    </source>
</evidence>